<evidence type="ECO:0000256" key="10">
    <source>
        <dbReference type="PIRNR" id="PIRNR000632"/>
    </source>
</evidence>
<keyword evidence="13" id="KW-0727">SH2 domain</keyword>
<evidence type="ECO:0000256" key="9">
    <source>
        <dbReference type="ARBA" id="ARBA00051245"/>
    </source>
</evidence>
<comment type="similarity">
    <text evidence="10">Belongs to the protein kinase superfamily. Tyr protein kinase family. Fes/fps subfamily.</text>
</comment>
<evidence type="ECO:0000313" key="21">
    <source>
        <dbReference type="Ensembl" id="ENSCCRP00020109344.1"/>
    </source>
</evidence>
<dbReference type="InterPro" id="IPR001060">
    <property type="entry name" value="FCH_dom"/>
</dbReference>
<dbReference type="EC" id="2.7.10.2" evidence="10"/>
<keyword evidence="3" id="KW-0449">Lipoprotein</keyword>
<dbReference type="InterPro" id="IPR036860">
    <property type="entry name" value="SH2_dom_sf"/>
</dbReference>
<evidence type="ECO:0000259" key="20">
    <source>
        <dbReference type="PROSITE" id="PS51741"/>
    </source>
</evidence>
<dbReference type="SUPFAM" id="SSF103657">
    <property type="entry name" value="BAR/IMD domain-like"/>
    <property type="match status" value="1"/>
</dbReference>
<dbReference type="SMART" id="SM00252">
    <property type="entry name" value="SH2"/>
    <property type="match status" value="1"/>
</dbReference>
<keyword evidence="7 14" id="KW-0175">Coiled coil</keyword>
<dbReference type="InterPro" id="IPR035849">
    <property type="entry name" value="Fes/Fps/Fer_SH2"/>
</dbReference>
<evidence type="ECO:0000256" key="6">
    <source>
        <dbReference type="ARBA" id="ARBA00022840"/>
    </source>
</evidence>
<evidence type="ECO:0000256" key="17">
    <source>
        <dbReference type="SAM" id="MobiDB-lite"/>
    </source>
</evidence>
<dbReference type="Pfam" id="PF00017">
    <property type="entry name" value="SH2"/>
    <property type="match status" value="1"/>
</dbReference>
<dbReference type="PROSITE" id="PS00109">
    <property type="entry name" value="PROTEIN_KINASE_TYR"/>
    <property type="match status" value="1"/>
</dbReference>
<dbReference type="InterPro" id="IPR016250">
    <property type="entry name" value="Tyr-prot_kinase_Fes/Fps"/>
</dbReference>
<dbReference type="InterPro" id="IPR050198">
    <property type="entry name" value="Non-receptor_tyrosine_kinases"/>
</dbReference>
<dbReference type="GO" id="GO:0005524">
    <property type="term" value="F:ATP binding"/>
    <property type="evidence" value="ECO:0007669"/>
    <property type="project" value="UniProtKB-UniRule"/>
</dbReference>
<keyword evidence="1" id="KW-0597">Phosphoprotein</keyword>
<dbReference type="InterPro" id="IPR000719">
    <property type="entry name" value="Prot_kinase_dom"/>
</dbReference>
<feature type="domain" description="Protein kinase" evidence="19">
    <location>
        <begin position="558"/>
        <end position="816"/>
    </location>
</feature>
<dbReference type="Proteomes" id="UP000694701">
    <property type="component" value="Unplaced"/>
</dbReference>
<dbReference type="PROSITE" id="PS50001">
    <property type="entry name" value="SH2"/>
    <property type="match status" value="1"/>
</dbReference>
<dbReference type="InterPro" id="IPR000980">
    <property type="entry name" value="SH2"/>
</dbReference>
<dbReference type="CDD" id="cd10361">
    <property type="entry name" value="SH2_Fps_family"/>
    <property type="match status" value="1"/>
</dbReference>
<dbReference type="SMART" id="SM00219">
    <property type="entry name" value="TyrKc"/>
    <property type="match status" value="1"/>
</dbReference>
<comment type="subcellular location">
    <subcellularLocation>
        <location evidence="10">Cytoplasm</location>
        <location evidence="10">Cytoskeleton</location>
    </subcellularLocation>
</comment>
<reference evidence="21" key="1">
    <citation type="submission" date="2025-08" db="UniProtKB">
        <authorList>
            <consortium name="Ensembl"/>
        </authorList>
    </citation>
    <scope>IDENTIFICATION</scope>
</reference>
<dbReference type="Gene3D" id="3.30.505.10">
    <property type="entry name" value="SH2 domain"/>
    <property type="match status" value="1"/>
</dbReference>
<feature type="binding site" evidence="12 15">
    <location>
        <position position="587"/>
    </location>
    <ligand>
        <name>ATP</name>
        <dbReference type="ChEBI" id="CHEBI:30616"/>
    </ligand>
</feature>
<dbReference type="AlphaFoldDB" id="A0A8C2KGP7"/>
<evidence type="ECO:0000256" key="7">
    <source>
        <dbReference type="ARBA" id="ARBA00023054"/>
    </source>
</evidence>
<keyword evidence="5 10" id="KW-0418">Kinase</keyword>
<dbReference type="PRINTS" id="PR00109">
    <property type="entry name" value="TYRKINASE"/>
</dbReference>
<dbReference type="FunFam" id="1.20.1270.60:FF:000030">
    <property type="entry name" value="Tyrosine-protein kinase"/>
    <property type="match status" value="1"/>
</dbReference>
<dbReference type="FunFam" id="1.10.510.10:FF:000212">
    <property type="entry name" value="Tyrosine-protein kinase"/>
    <property type="match status" value="1"/>
</dbReference>
<keyword evidence="10" id="KW-0206">Cytoskeleton</keyword>
<keyword evidence="2 10" id="KW-0808">Transferase</keyword>
<dbReference type="GO" id="GO:0004715">
    <property type="term" value="F:non-membrane spanning protein tyrosine kinase activity"/>
    <property type="evidence" value="ECO:0007669"/>
    <property type="project" value="UniProtKB-EC"/>
</dbReference>
<keyword evidence="3" id="KW-0519">Myristate</keyword>
<dbReference type="SMART" id="SM00055">
    <property type="entry name" value="FCH"/>
    <property type="match status" value="1"/>
</dbReference>
<feature type="coiled-coil region" evidence="16">
    <location>
        <begin position="139"/>
        <end position="173"/>
    </location>
</feature>
<feature type="binding site" evidence="12">
    <location>
        <begin position="564"/>
        <end position="572"/>
    </location>
    <ligand>
        <name>ATP</name>
        <dbReference type="ChEBI" id="CHEBI:30616"/>
    </ligand>
</feature>
<feature type="domain" description="F-BAR" evidence="20">
    <location>
        <begin position="1"/>
        <end position="264"/>
    </location>
</feature>
<dbReference type="PROSITE" id="PS50011">
    <property type="entry name" value="PROTEIN_KINASE_DOM"/>
    <property type="match status" value="1"/>
</dbReference>
<dbReference type="PANTHER" id="PTHR24418">
    <property type="entry name" value="TYROSINE-PROTEIN KINASE"/>
    <property type="match status" value="1"/>
</dbReference>
<evidence type="ECO:0000256" key="14">
    <source>
        <dbReference type="PROSITE-ProRule" id="PRU01077"/>
    </source>
</evidence>
<evidence type="ECO:0000256" key="8">
    <source>
        <dbReference type="ARBA" id="ARBA00023137"/>
    </source>
</evidence>
<dbReference type="SUPFAM" id="SSF55550">
    <property type="entry name" value="SH2 domain"/>
    <property type="match status" value="1"/>
</dbReference>
<feature type="active site" description="Proton acceptor" evidence="11">
    <location>
        <position position="680"/>
    </location>
</feature>
<evidence type="ECO:0000256" key="13">
    <source>
        <dbReference type="PROSITE-ProRule" id="PRU00191"/>
    </source>
</evidence>
<comment type="catalytic activity">
    <reaction evidence="9 10">
        <text>L-tyrosyl-[protein] + ATP = O-phospho-L-tyrosyl-[protein] + ADP + H(+)</text>
        <dbReference type="Rhea" id="RHEA:10596"/>
        <dbReference type="Rhea" id="RHEA-COMP:10136"/>
        <dbReference type="Rhea" id="RHEA-COMP:20101"/>
        <dbReference type="ChEBI" id="CHEBI:15378"/>
        <dbReference type="ChEBI" id="CHEBI:30616"/>
        <dbReference type="ChEBI" id="CHEBI:46858"/>
        <dbReference type="ChEBI" id="CHEBI:61978"/>
        <dbReference type="ChEBI" id="CHEBI:456216"/>
        <dbReference type="EC" id="2.7.10.2"/>
    </reaction>
</comment>
<keyword evidence="10" id="KW-0963">Cytoplasm</keyword>
<keyword evidence="6 10" id="KW-0067">ATP-binding</keyword>
<dbReference type="Gene3D" id="1.10.287.160">
    <property type="entry name" value="HR1 repeat"/>
    <property type="match status" value="1"/>
</dbReference>
<feature type="domain" description="SH2" evidence="18">
    <location>
        <begin position="464"/>
        <end position="546"/>
    </location>
</feature>
<evidence type="ECO:0000256" key="2">
    <source>
        <dbReference type="ARBA" id="ARBA00022679"/>
    </source>
</evidence>
<proteinExistence type="inferred from homology"/>
<protein>
    <recommendedName>
        <fullName evidence="10">Tyrosine-protein kinase</fullName>
        <ecNumber evidence="10">2.7.10.2</ecNumber>
    </recommendedName>
</protein>
<organism evidence="21 22">
    <name type="scientific">Cyprinus carpio</name>
    <name type="common">Common carp</name>
    <dbReference type="NCBI Taxonomy" id="7962"/>
    <lineage>
        <taxon>Eukaryota</taxon>
        <taxon>Metazoa</taxon>
        <taxon>Chordata</taxon>
        <taxon>Craniata</taxon>
        <taxon>Vertebrata</taxon>
        <taxon>Euteleostomi</taxon>
        <taxon>Actinopterygii</taxon>
        <taxon>Neopterygii</taxon>
        <taxon>Teleostei</taxon>
        <taxon>Ostariophysi</taxon>
        <taxon>Cypriniformes</taxon>
        <taxon>Cyprinidae</taxon>
        <taxon>Cyprininae</taxon>
        <taxon>Cyprinus</taxon>
    </lineage>
</organism>
<feature type="region of interest" description="Disordered" evidence="17">
    <location>
        <begin position="398"/>
        <end position="419"/>
    </location>
</feature>
<dbReference type="Gene3D" id="3.30.200.20">
    <property type="entry name" value="Phosphorylase Kinase, domain 1"/>
    <property type="match status" value="1"/>
</dbReference>
<dbReference type="PROSITE" id="PS00107">
    <property type="entry name" value="PROTEIN_KINASE_ATP"/>
    <property type="match status" value="1"/>
</dbReference>
<evidence type="ECO:0000256" key="12">
    <source>
        <dbReference type="PIRSR" id="PIRSR000632-2"/>
    </source>
</evidence>
<evidence type="ECO:0000259" key="18">
    <source>
        <dbReference type="PROSITE" id="PS50001"/>
    </source>
</evidence>
<evidence type="ECO:0000313" key="22">
    <source>
        <dbReference type="Proteomes" id="UP000694701"/>
    </source>
</evidence>
<dbReference type="InterPro" id="IPR027267">
    <property type="entry name" value="AH/BAR_dom_sf"/>
</dbReference>
<dbReference type="Gene3D" id="1.20.1270.60">
    <property type="entry name" value="Arfaptin homology (AH) domain/BAR domain"/>
    <property type="match status" value="1"/>
</dbReference>
<dbReference type="Pfam" id="PF00611">
    <property type="entry name" value="FCH"/>
    <property type="match status" value="1"/>
</dbReference>
<dbReference type="Gene3D" id="1.10.510.10">
    <property type="entry name" value="Transferase(Phosphotransferase) domain 1"/>
    <property type="match status" value="1"/>
</dbReference>
<evidence type="ECO:0000256" key="1">
    <source>
        <dbReference type="ARBA" id="ARBA00022553"/>
    </source>
</evidence>
<dbReference type="CDD" id="cd07685">
    <property type="entry name" value="F-BAR_Fes"/>
    <property type="match status" value="1"/>
</dbReference>
<evidence type="ECO:0000256" key="15">
    <source>
        <dbReference type="PROSITE-ProRule" id="PRU10141"/>
    </source>
</evidence>
<sequence>MGFVEDLWCPQGHAALIKLQDSELRLMEVMKKWMTQRAKSDREFSVQLHQMSAIVEKLEGSQLGGNIDYISQFNKSWNVLVSQTESLSRLMRKHSEDLMVGPLSKLTLLIRDKQQLRKTYGEQWNLLSQELCRVTQTEVDQVKSSYKQLVREATQAKRKYQEASKDKEREKAKERYIKATLKLHEHHNEYVLSVKAAQVHHQFHYGQSQPALLGALQTLQEEMVLILKEILQEYFDLSSLLHDEVVSVHAEMANALKAIQPQTEYENFIQQNRSRGEVPACVEFDSNLLEDAEGLKPEDLQLNELTVEGIQHRLTAVEEELLGLASTLGSQQATVNQLELDLQNEEGLANTGQRVYQFSKRNALEDSRQQVVLSMVARARLEAQRRLLADKLQSLGSKDAPPIDLDDDQISVTSSNSERDKDHKLLNMDAIVSHLSSLFKPKYTVPPALAPVPEVEKPLTQQSWYHGAIPRLEVQELLKNDGDFLVRESQGKQEYVLSVHWGGQCRHFLIQSTDVSVSSVPLLIKHLISSHQTVTKRTDIVLKRPIIKDKWVLEHDDVILGQSIGRGNFGEVFSGRLHSDNTPVAVKACRENLPAEHKNKFLMEARILKQYDHPNIVKLIGVCTQKQPIYIIMELVQGGDFLTFLRTEGHNLKTKMLIKMAENVASGMAYLESKKCIHRDLAARNCLVGEESVVKISDFGMSRQEQDGVYSAAGGMKQIPVKWTAPEALNYGRYTTESDVWSFGVLLWETFSRGVTPYTIPHTLSNQQTRDEVERGYRMPAPTNCPDEIYALMRQCWQYEPKNRPSFRKLKADLYALCQ</sequence>
<dbReference type="InterPro" id="IPR008266">
    <property type="entry name" value="Tyr_kinase_AS"/>
</dbReference>
<dbReference type="InterPro" id="IPR031160">
    <property type="entry name" value="F_BAR_dom"/>
</dbReference>
<dbReference type="PIRSF" id="PIRSF000632">
    <property type="entry name" value="TyrPK_fps"/>
    <property type="match status" value="1"/>
</dbReference>
<keyword evidence="4 10" id="KW-0547">Nucleotide-binding</keyword>
<evidence type="ECO:0000256" key="5">
    <source>
        <dbReference type="ARBA" id="ARBA00022777"/>
    </source>
</evidence>
<evidence type="ECO:0000256" key="4">
    <source>
        <dbReference type="ARBA" id="ARBA00022741"/>
    </source>
</evidence>
<accession>A0A8C2KGP7</accession>
<dbReference type="InterPro" id="IPR001245">
    <property type="entry name" value="Ser-Thr/Tyr_kinase_cat_dom"/>
</dbReference>
<dbReference type="Pfam" id="PF07714">
    <property type="entry name" value="PK_Tyr_Ser-Thr"/>
    <property type="match status" value="1"/>
</dbReference>
<name>A0A8C2KGP7_CYPCA</name>
<dbReference type="InterPro" id="IPR017441">
    <property type="entry name" value="Protein_kinase_ATP_BS"/>
</dbReference>
<dbReference type="GO" id="GO:0005856">
    <property type="term" value="C:cytoskeleton"/>
    <property type="evidence" value="ECO:0007669"/>
    <property type="project" value="UniProtKB-SubCell"/>
</dbReference>
<evidence type="ECO:0000259" key="19">
    <source>
        <dbReference type="PROSITE" id="PS50011"/>
    </source>
</evidence>
<dbReference type="PRINTS" id="PR00401">
    <property type="entry name" value="SH2DOMAIN"/>
</dbReference>
<evidence type="ECO:0000256" key="16">
    <source>
        <dbReference type="SAM" id="Coils"/>
    </source>
</evidence>
<evidence type="ECO:0000256" key="11">
    <source>
        <dbReference type="PIRSR" id="PIRSR000632-1"/>
    </source>
</evidence>
<dbReference type="InterPro" id="IPR011009">
    <property type="entry name" value="Kinase-like_dom_sf"/>
</dbReference>
<dbReference type="PROSITE" id="PS51741">
    <property type="entry name" value="F_BAR"/>
    <property type="match status" value="1"/>
</dbReference>
<evidence type="ECO:0000256" key="3">
    <source>
        <dbReference type="ARBA" id="ARBA00022707"/>
    </source>
</evidence>
<dbReference type="SUPFAM" id="SSF56112">
    <property type="entry name" value="Protein kinase-like (PK-like)"/>
    <property type="match status" value="1"/>
</dbReference>
<dbReference type="InterPro" id="IPR020635">
    <property type="entry name" value="Tyr_kinase_cat_dom"/>
</dbReference>
<dbReference type="FunFam" id="3.30.200.20:FF:000089">
    <property type="entry name" value="Tyrosine-protein kinase"/>
    <property type="match status" value="1"/>
</dbReference>
<keyword evidence="8 10" id="KW-0829">Tyrosine-protein kinase</keyword>
<dbReference type="Ensembl" id="ENSCCRT00020119452.1">
    <property type="protein sequence ID" value="ENSCCRP00020109344.1"/>
    <property type="gene ID" value="ENSCCRG00020049790.1"/>
</dbReference>